<evidence type="ECO:0000256" key="4">
    <source>
        <dbReference type="ARBA" id="ARBA00023274"/>
    </source>
</evidence>
<dbReference type="GO" id="GO:0006412">
    <property type="term" value="P:translation"/>
    <property type="evidence" value="ECO:0007669"/>
    <property type="project" value="UniProtKB-UniRule"/>
</dbReference>
<dbReference type="PANTHER" id="PTHR15892:SF2">
    <property type="entry name" value="LARGE RIBOSOMAL SUBUNIT PROTEIN UL30M"/>
    <property type="match status" value="1"/>
</dbReference>
<evidence type="ECO:0000256" key="5">
    <source>
        <dbReference type="HAMAP-Rule" id="MF_01371"/>
    </source>
</evidence>
<evidence type="ECO:0000313" key="7">
    <source>
        <dbReference type="EMBL" id="VYS90647.1"/>
    </source>
</evidence>
<dbReference type="GO" id="GO:0003735">
    <property type="term" value="F:structural constituent of ribosome"/>
    <property type="evidence" value="ECO:0007669"/>
    <property type="project" value="InterPro"/>
</dbReference>
<dbReference type="InterPro" id="IPR005996">
    <property type="entry name" value="Ribosomal_uL30_bac-type"/>
</dbReference>
<reference evidence="7" key="1">
    <citation type="submission" date="2019-11" db="EMBL/GenBank/DDBJ databases">
        <authorList>
            <person name="Feng L."/>
        </authorList>
    </citation>
    <scope>NUCLEOTIDE SEQUENCE</scope>
    <source>
        <strain evidence="7">AodontolyticusLFYP35</strain>
    </source>
</reference>
<keyword evidence="4 5" id="KW-0687">Ribonucleoprotein</keyword>
<evidence type="ECO:0000259" key="6">
    <source>
        <dbReference type="Pfam" id="PF00327"/>
    </source>
</evidence>
<dbReference type="PANTHER" id="PTHR15892">
    <property type="entry name" value="MITOCHONDRIAL RIBOSOMAL PROTEIN L30"/>
    <property type="match status" value="1"/>
</dbReference>
<dbReference type="AlphaFoldDB" id="A0A6N2SB74"/>
<comment type="subunit">
    <text evidence="2 5">Part of the 50S ribosomal subunit.</text>
</comment>
<dbReference type="InterPro" id="IPR016082">
    <property type="entry name" value="Ribosomal_uL30_ferredoxin-like"/>
</dbReference>
<dbReference type="CDD" id="cd01658">
    <property type="entry name" value="Ribosomal_L30"/>
    <property type="match status" value="1"/>
</dbReference>
<organism evidence="7">
    <name type="scientific">Schaalia odontolytica</name>
    <dbReference type="NCBI Taxonomy" id="1660"/>
    <lineage>
        <taxon>Bacteria</taxon>
        <taxon>Bacillati</taxon>
        <taxon>Actinomycetota</taxon>
        <taxon>Actinomycetes</taxon>
        <taxon>Actinomycetales</taxon>
        <taxon>Actinomycetaceae</taxon>
        <taxon>Schaalia</taxon>
    </lineage>
</organism>
<sequence>MAKLKITQVKSSIGAKQNMKDTLRTLGLRKIGQSVVREDAETVRGAIHTVRHLVTVEEVD</sequence>
<dbReference type="NCBIfam" id="TIGR01308">
    <property type="entry name" value="rpmD_bact"/>
    <property type="match status" value="1"/>
</dbReference>
<evidence type="ECO:0000256" key="2">
    <source>
        <dbReference type="ARBA" id="ARBA00011838"/>
    </source>
</evidence>
<name>A0A6N2SB74_9ACTO</name>
<dbReference type="GO" id="GO:0022625">
    <property type="term" value="C:cytosolic large ribosomal subunit"/>
    <property type="evidence" value="ECO:0007669"/>
    <property type="project" value="TreeGrafter"/>
</dbReference>
<dbReference type="InterPro" id="IPR036919">
    <property type="entry name" value="Ribo_uL30_ferredoxin-like_sf"/>
</dbReference>
<dbReference type="EMBL" id="CACRSM010000002">
    <property type="protein sequence ID" value="VYS90647.1"/>
    <property type="molecule type" value="Genomic_DNA"/>
</dbReference>
<evidence type="ECO:0000256" key="3">
    <source>
        <dbReference type="ARBA" id="ARBA00022980"/>
    </source>
</evidence>
<dbReference type="FunFam" id="3.30.1390.20:FF:000001">
    <property type="entry name" value="50S ribosomal protein L30"/>
    <property type="match status" value="1"/>
</dbReference>
<dbReference type="HAMAP" id="MF_01371_B">
    <property type="entry name" value="Ribosomal_uL30_B"/>
    <property type="match status" value="1"/>
</dbReference>
<dbReference type="PIRSF" id="PIRSF002211">
    <property type="entry name" value="Ribosomal_L30_bac-type"/>
    <property type="match status" value="1"/>
</dbReference>
<gene>
    <name evidence="5 7" type="primary">rpmD</name>
    <name evidence="7" type="ORF">AOLFYP35_00784</name>
</gene>
<dbReference type="SUPFAM" id="SSF55129">
    <property type="entry name" value="Ribosomal protein L30p/L7e"/>
    <property type="match status" value="1"/>
</dbReference>
<protein>
    <recommendedName>
        <fullName evidence="5">Large ribosomal subunit protein uL30</fullName>
    </recommendedName>
</protein>
<feature type="domain" description="Large ribosomal subunit protein uL30-like ferredoxin-like fold" evidence="6">
    <location>
        <begin position="4"/>
        <end position="54"/>
    </location>
</feature>
<dbReference type="Pfam" id="PF00327">
    <property type="entry name" value="Ribosomal_L30"/>
    <property type="match status" value="1"/>
</dbReference>
<evidence type="ECO:0000256" key="1">
    <source>
        <dbReference type="ARBA" id="ARBA00007594"/>
    </source>
</evidence>
<proteinExistence type="inferred from homology"/>
<dbReference type="Gene3D" id="3.30.1390.20">
    <property type="entry name" value="Ribosomal protein L30, ferredoxin-like fold domain"/>
    <property type="match status" value="1"/>
</dbReference>
<accession>A0A6N2SB74</accession>
<comment type="similarity">
    <text evidence="1 5">Belongs to the universal ribosomal protein uL30 family.</text>
</comment>
<keyword evidence="3 5" id="KW-0689">Ribosomal protein</keyword>